<dbReference type="AlphaFoldDB" id="A0A017SB58"/>
<dbReference type="HOGENOM" id="CLU_048475_1_0_1"/>
<feature type="region of interest" description="Disordered" evidence="5">
    <location>
        <begin position="1"/>
        <end position="53"/>
    </location>
</feature>
<dbReference type="GO" id="GO:0003839">
    <property type="term" value="F:gamma-glutamylcyclotransferase activity"/>
    <property type="evidence" value="ECO:0007669"/>
    <property type="project" value="UniProtKB-EC"/>
</dbReference>
<gene>
    <name evidence="6" type="ORF">EURHEDRAFT_403513</name>
</gene>
<dbReference type="EMBL" id="KK088427">
    <property type="protein sequence ID" value="EYE94162.1"/>
    <property type="molecule type" value="Genomic_DNA"/>
</dbReference>
<evidence type="ECO:0000256" key="2">
    <source>
        <dbReference type="ARBA" id="ARBA00023239"/>
    </source>
</evidence>
<dbReference type="STRING" id="1388766.A0A017SB58"/>
<dbReference type="EC" id="4.3.2.9" evidence="1"/>
<dbReference type="SUPFAM" id="SSF110857">
    <property type="entry name" value="Gamma-glutamyl cyclotransferase-like"/>
    <property type="match status" value="1"/>
</dbReference>
<keyword evidence="7" id="KW-1185">Reference proteome</keyword>
<dbReference type="PANTHER" id="PTHR12935:SF0">
    <property type="entry name" value="GAMMA-GLUTAMYLCYCLOTRANSFERASE"/>
    <property type="match status" value="1"/>
</dbReference>
<name>A0A017SB58_ASPRC</name>
<dbReference type="InterPro" id="IPR013024">
    <property type="entry name" value="GGCT-like"/>
</dbReference>
<evidence type="ECO:0000256" key="4">
    <source>
        <dbReference type="PIRSR" id="PIRSR617939-2"/>
    </source>
</evidence>
<evidence type="ECO:0000313" key="6">
    <source>
        <dbReference type="EMBL" id="EYE94162.1"/>
    </source>
</evidence>
<dbReference type="OrthoDB" id="2924818at2759"/>
<feature type="binding site" evidence="4">
    <location>
        <begin position="56"/>
        <end position="61"/>
    </location>
    <ligand>
        <name>substrate</name>
    </ligand>
</feature>
<dbReference type="Proteomes" id="UP000019804">
    <property type="component" value="Unassembled WGS sequence"/>
</dbReference>
<organism evidence="6 7">
    <name type="scientific">Aspergillus ruber (strain CBS 135680)</name>
    <dbReference type="NCBI Taxonomy" id="1388766"/>
    <lineage>
        <taxon>Eukaryota</taxon>
        <taxon>Fungi</taxon>
        <taxon>Dikarya</taxon>
        <taxon>Ascomycota</taxon>
        <taxon>Pezizomycotina</taxon>
        <taxon>Eurotiomycetes</taxon>
        <taxon>Eurotiomycetidae</taxon>
        <taxon>Eurotiales</taxon>
        <taxon>Aspergillaceae</taxon>
        <taxon>Aspergillus</taxon>
        <taxon>Aspergillus subgen. Aspergillus</taxon>
    </lineage>
</organism>
<protein>
    <recommendedName>
        <fullName evidence="1">gamma-glutamylcyclotransferase</fullName>
        <ecNumber evidence="1">4.3.2.9</ecNumber>
    </recommendedName>
</protein>
<proteinExistence type="predicted"/>
<reference evidence="7" key="1">
    <citation type="journal article" date="2014" name="Nat. Commun.">
        <title>Genomic adaptations of the halophilic Dead Sea filamentous fungus Eurotium rubrum.</title>
        <authorList>
            <person name="Kis-Papo T."/>
            <person name="Weig A.R."/>
            <person name="Riley R."/>
            <person name="Persoh D."/>
            <person name="Salamov A."/>
            <person name="Sun H."/>
            <person name="Lipzen A."/>
            <person name="Wasser S.P."/>
            <person name="Rambold G."/>
            <person name="Grigoriev I.V."/>
            <person name="Nevo E."/>
        </authorList>
    </citation>
    <scope>NUCLEOTIDE SEQUENCE [LARGE SCALE GENOMIC DNA]</scope>
    <source>
        <strain evidence="7">CBS 135680</strain>
    </source>
</reference>
<evidence type="ECO:0000256" key="1">
    <source>
        <dbReference type="ARBA" id="ARBA00012346"/>
    </source>
</evidence>
<dbReference type="PANTHER" id="PTHR12935">
    <property type="entry name" value="GAMMA-GLUTAMYLCYCLOTRANSFERASE"/>
    <property type="match status" value="1"/>
</dbReference>
<evidence type="ECO:0000256" key="3">
    <source>
        <dbReference type="PIRSR" id="PIRSR617939-1"/>
    </source>
</evidence>
<dbReference type="InterPro" id="IPR017939">
    <property type="entry name" value="G-Glutamylcylcotransferase"/>
</dbReference>
<evidence type="ECO:0000313" key="7">
    <source>
        <dbReference type="Proteomes" id="UP000019804"/>
    </source>
</evidence>
<sequence>MISQNGSPEKVTLTATETTQDPKSVPLPPHDTAVHPAKPGLQPKEDPQPNPSTPLYFAYGSNLSPTQMRSRCAFHPSLSAKPVAFARLDSWRWFICNRGYANVLPPEELRIVHGGEREAVADGSDVPQSGEEDTVYGILYEMARDDERLLDGYEGVDRESKRAWEDGKIPVSVRPREQGDGEYNKWYLEAKVTEWLDEEQKRLRGGEKGQVVLVYVDEKSLSVGSSKKEYVFRMDRAIREAQELGFPKKWADEVMRKFF</sequence>
<dbReference type="CDD" id="cd06661">
    <property type="entry name" value="GGCT_like"/>
    <property type="match status" value="1"/>
</dbReference>
<feature type="active site" description="Proton acceptor" evidence="3">
    <location>
        <position position="154"/>
    </location>
</feature>
<dbReference type="InterPro" id="IPR036568">
    <property type="entry name" value="GGCT-like_sf"/>
</dbReference>
<accession>A0A017SB58</accession>
<dbReference type="RefSeq" id="XP_040637850.1">
    <property type="nucleotide sequence ID" value="XM_040780221.1"/>
</dbReference>
<feature type="compositionally biased region" description="Polar residues" evidence="5">
    <location>
        <begin position="1"/>
        <end position="22"/>
    </location>
</feature>
<dbReference type="Gene3D" id="3.10.490.10">
    <property type="entry name" value="Gamma-glutamyl cyclotransferase-like"/>
    <property type="match status" value="1"/>
</dbReference>
<dbReference type="GeneID" id="63695345"/>
<evidence type="ECO:0000256" key="5">
    <source>
        <dbReference type="SAM" id="MobiDB-lite"/>
    </source>
</evidence>
<keyword evidence="2" id="KW-0456">Lyase</keyword>